<comment type="caution">
    <text evidence="1">The sequence shown here is derived from an EMBL/GenBank/DDBJ whole genome shotgun (WGS) entry which is preliminary data.</text>
</comment>
<evidence type="ECO:0000313" key="1">
    <source>
        <dbReference type="EMBL" id="KAA0711397.1"/>
    </source>
</evidence>
<protein>
    <submittedName>
        <fullName evidence="1">Uncharacterized protein</fullName>
    </submittedName>
</protein>
<proteinExistence type="predicted"/>
<gene>
    <name evidence="1" type="ORF">E1301_Tti006312</name>
</gene>
<sequence length="97" mass="10617">MKSTPPPSASAAPSNPFADLVNTSRQQLLTSLTSTLPPITNLYSGGWNESALVAVFRQGLNTPVHSQMAIYDDDEGLEKLIQRYVHIAQPLTVCDYR</sequence>
<evidence type="ECO:0000313" key="2">
    <source>
        <dbReference type="Proteomes" id="UP000324632"/>
    </source>
</evidence>
<reference evidence="1 2" key="1">
    <citation type="journal article" date="2019" name="Mol. Ecol. Resour.">
        <title>Chromosome-level genome assembly of Triplophysa tibetana, a fish adapted to the harsh high-altitude environment of the Tibetan Plateau.</title>
        <authorList>
            <person name="Yang X."/>
            <person name="Liu H."/>
            <person name="Ma Z."/>
            <person name="Zou Y."/>
            <person name="Zou M."/>
            <person name="Mao Y."/>
            <person name="Li X."/>
            <person name="Wang H."/>
            <person name="Chen T."/>
            <person name="Wang W."/>
            <person name="Yang R."/>
        </authorList>
    </citation>
    <scope>NUCLEOTIDE SEQUENCE [LARGE SCALE GENOMIC DNA]</scope>
    <source>
        <strain evidence="1">TTIB1903HZAU</strain>
        <tissue evidence="1">Muscle</tissue>
    </source>
</reference>
<dbReference type="EMBL" id="SOYY01000015">
    <property type="protein sequence ID" value="KAA0711397.1"/>
    <property type="molecule type" value="Genomic_DNA"/>
</dbReference>
<dbReference type="AlphaFoldDB" id="A0A5A9NT33"/>
<name>A0A5A9NT33_9TELE</name>
<organism evidence="1 2">
    <name type="scientific">Triplophysa tibetana</name>
    <dbReference type="NCBI Taxonomy" id="1572043"/>
    <lineage>
        <taxon>Eukaryota</taxon>
        <taxon>Metazoa</taxon>
        <taxon>Chordata</taxon>
        <taxon>Craniata</taxon>
        <taxon>Vertebrata</taxon>
        <taxon>Euteleostomi</taxon>
        <taxon>Actinopterygii</taxon>
        <taxon>Neopterygii</taxon>
        <taxon>Teleostei</taxon>
        <taxon>Ostariophysi</taxon>
        <taxon>Cypriniformes</taxon>
        <taxon>Nemacheilidae</taxon>
        <taxon>Triplophysa</taxon>
    </lineage>
</organism>
<dbReference type="Proteomes" id="UP000324632">
    <property type="component" value="Chromosome 15"/>
</dbReference>
<keyword evidence="2" id="KW-1185">Reference proteome</keyword>
<accession>A0A5A9NT33</accession>